<comment type="caution">
    <text evidence="1">The sequence shown here is derived from an EMBL/GenBank/DDBJ whole genome shotgun (WGS) entry which is preliminary data.</text>
</comment>
<dbReference type="EMBL" id="BARW01008747">
    <property type="protein sequence ID" value="GAI87075.1"/>
    <property type="molecule type" value="Genomic_DNA"/>
</dbReference>
<protein>
    <submittedName>
        <fullName evidence="1">Uncharacterized protein</fullName>
    </submittedName>
</protein>
<reference evidence="1" key="1">
    <citation type="journal article" date="2014" name="Front. Microbiol.">
        <title>High frequency of phylogenetically diverse reductive dehalogenase-homologous genes in deep subseafloor sedimentary metagenomes.</title>
        <authorList>
            <person name="Kawai M."/>
            <person name="Futagami T."/>
            <person name="Toyoda A."/>
            <person name="Takaki Y."/>
            <person name="Nishi S."/>
            <person name="Hori S."/>
            <person name="Arai W."/>
            <person name="Tsubouchi T."/>
            <person name="Morono Y."/>
            <person name="Uchiyama I."/>
            <person name="Ito T."/>
            <person name="Fujiyama A."/>
            <person name="Inagaki F."/>
            <person name="Takami H."/>
        </authorList>
    </citation>
    <scope>NUCLEOTIDE SEQUENCE</scope>
    <source>
        <strain evidence="1">Expedition CK06-06</strain>
    </source>
</reference>
<organism evidence="1">
    <name type="scientific">marine sediment metagenome</name>
    <dbReference type="NCBI Taxonomy" id="412755"/>
    <lineage>
        <taxon>unclassified sequences</taxon>
        <taxon>metagenomes</taxon>
        <taxon>ecological metagenomes</taxon>
    </lineage>
</organism>
<name>X1THN4_9ZZZZ</name>
<evidence type="ECO:0000313" key="1">
    <source>
        <dbReference type="EMBL" id="GAI87075.1"/>
    </source>
</evidence>
<proteinExistence type="predicted"/>
<sequence length="39" mass="4677">YPMQYPLLQALIVSMKQPELLEFYTYLISIYALDTYTNE</sequence>
<accession>X1THN4</accession>
<dbReference type="AlphaFoldDB" id="X1THN4"/>
<gene>
    <name evidence="1" type="ORF">S12H4_17821</name>
</gene>
<feature type="non-terminal residue" evidence="1">
    <location>
        <position position="1"/>
    </location>
</feature>